<dbReference type="SUPFAM" id="SSF55550">
    <property type="entry name" value="SH2 domain"/>
    <property type="match status" value="1"/>
</dbReference>
<reference evidence="5" key="1">
    <citation type="submission" date="2024-02" db="EMBL/GenBank/DDBJ databases">
        <authorList>
            <consortium name="ELIXIR-Norway"/>
            <consortium name="Elixir Norway"/>
        </authorList>
    </citation>
    <scope>NUCLEOTIDE SEQUENCE</scope>
</reference>
<dbReference type="InterPro" id="IPR036860">
    <property type="entry name" value="SH2_dom_sf"/>
</dbReference>
<dbReference type="Proteomes" id="UP001497444">
    <property type="component" value="Chromosome 10"/>
</dbReference>
<dbReference type="PROSITE" id="PS50001">
    <property type="entry name" value="SH2"/>
    <property type="match status" value="1"/>
</dbReference>
<evidence type="ECO:0000313" key="5">
    <source>
        <dbReference type="EMBL" id="CAK9256883.1"/>
    </source>
</evidence>
<evidence type="ECO:0000256" key="2">
    <source>
        <dbReference type="PROSITE-ProRule" id="PRU00191"/>
    </source>
</evidence>
<feature type="region of interest" description="Disordered" evidence="3">
    <location>
        <begin position="393"/>
        <end position="425"/>
    </location>
</feature>
<name>A0ABP0VR26_9BRYO</name>
<dbReference type="Gene3D" id="3.30.505.10">
    <property type="entry name" value="SH2 domain"/>
    <property type="match status" value="1"/>
</dbReference>
<dbReference type="InterPro" id="IPR013320">
    <property type="entry name" value="ConA-like_dom_sf"/>
</dbReference>
<accession>A0ABP0VR26</accession>
<sequence length="748" mass="81253">MASKSGAKLGAIFGDDDYLPLEKMSVTLEKKGGSSGGGGGFEEDSFTLCFWVYLLKRNKAGGGGGGGGVLIRQVTDDMQRGVPFLSIDSDRKLTLHPLQPFSKNNAPAAAAEEGLLQEVVKSDQACAMEKWVHFGCEISPGVARIHLNGGVVAEWKASSTSSIKEGRAADLGPVVLSGGDGSTDGDSVQGYAHYVRVLPQPTVTNHYVKNPPLELSLDGSTGASEDHEVEEGGDGVWSVVGGKASCRRNFALDVALLDALGRSIHKEMELVALLVYADTGVPVEKPKDDAEAPLLTTFDGVEFPSTERPIKLVHGRASFKLKISQLSSKCDNRLFRVCFDSPSTPEYPFLRAFSRPIRCVSRNRNHRTPPSVWRQKPTVEKVVNGSLLVDSSPHRVGALTDGGRASPFSGSQFQRPSASVSPSPSPFTLSSDIHVSQGLLLSPLGASHSTEFTGVKQETDKDSTTHLLAATAMEVAHLSKANEADAAAGFSDFLVYKYCLENMYCRAEFLKAAILSKSDQDLSDFAGRVSFCTGCRHNGYQVLIARRLLSDGDDAWKSLSKDFYQVSWLNLVKVLEEHFIQISGGKRQFSTKDKEFLQKVAGCGDFASRKEFDRLWQWMYPVALALSSPQLHSTWECEDPKWIEGMISRDEAEDWLKSEGNAPQPGSFLLRFGSSRIWPHPDAGALVVSYVGEDTHVHHKLLALDGITGCGEGEKLPLSEILLLQPELMHLLRKSIAPTKTQTSSGLH</sequence>
<protein>
    <recommendedName>
        <fullName evidence="4">SH2 domain-containing protein</fullName>
    </recommendedName>
</protein>
<evidence type="ECO:0000256" key="1">
    <source>
        <dbReference type="ARBA" id="ARBA00022999"/>
    </source>
</evidence>
<feature type="domain" description="SH2" evidence="4">
    <location>
        <begin position="642"/>
        <end position="699"/>
    </location>
</feature>
<evidence type="ECO:0000313" key="6">
    <source>
        <dbReference type="Proteomes" id="UP001497444"/>
    </source>
</evidence>
<dbReference type="PANTHER" id="PTHR11801">
    <property type="entry name" value="SIGNAL TRANSDUCER AND ACTIVATOR OF TRANSCRIPTION"/>
    <property type="match status" value="1"/>
</dbReference>
<dbReference type="InterPro" id="IPR000980">
    <property type="entry name" value="SH2"/>
</dbReference>
<proteinExistence type="predicted"/>
<organism evidence="5 6">
    <name type="scientific">Sphagnum jensenii</name>
    <dbReference type="NCBI Taxonomy" id="128206"/>
    <lineage>
        <taxon>Eukaryota</taxon>
        <taxon>Viridiplantae</taxon>
        <taxon>Streptophyta</taxon>
        <taxon>Embryophyta</taxon>
        <taxon>Bryophyta</taxon>
        <taxon>Sphagnophytina</taxon>
        <taxon>Sphagnopsida</taxon>
        <taxon>Sphagnales</taxon>
        <taxon>Sphagnaceae</taxon>
        <taxon>Sphagnum</taxon>
    </lineage>
</organism>
<keyword evidence="6" id="KW-1185">Reference proteome</keyword>
<evidence type="ECO:0000259" key="4">
    <source>
        <dbReference type="PROSITE" id="PS50001"/>
    </source>
</evidence>
<evidence type="ECO:0000256" key="3">
    <source>
        <dbReference type="SAM" id="MobiDB-lite"/>
    </source>
</evidence>
<dbReference type="SUPFAM" id="SSF49899">
    <property type="entry name" value="Concanavalin A-like lectins/glucanases"/>
    <property type="match status" value="1"/>
</dbReference>
<keyword evidence="1 2" id="KW-0727">SH2 domain</keyword>
<dbReference type="EMBL" id="OZ020105">
    <property type="protein sequence ID" value="CAK9256883.1"/>
    <property type="molecule type" value="Genomic_DNA"/>
</dbReference>
<gene>
    <name evidence="5" type="ORF">CSSPJE1EN1_LOCUS2361</name>
</gene>
<dbReference type="InterPro" id="IPR001217">
    <property type="entry name" value="STAT"/>
</dbReference>